<dbReference type="Proteomes" id="UP000447355">
    <property type="component" value="Unassembled WGS sequence"/>
</dbReference>
<accession>A0A845GPQ4</accession>
<comment type="caution">
    <text evidence="2">The sequence shown here is derived from an EMBL/GenBank/DDBJ whole genome shotgun (WGS) entry which is preliminary data.</text>
</comment>
<proteinExistence type="predicted"/>
<evidence type="ECO:0000313" key="2">
    <source>
        <dbReference type="EMBL" id="MYM95410.1"/>
    </source>
</evidence>
<dbReference type="RefSeq" id="WP_161084529.1">
    <property type="nucleotide sequence ID" value="NZ_WWCX01000026.1"/>
</dbReference>
<organism evidence="2 3">
    <name type="scientific">Duganella vulcania</name>
    <dbReference type="NCBI Taxonomy" id="2692166"/>
    <lineage>
        <taxon>Bacteria</taxon>
        <taxon>Pseudomonadati</taxon>
        <taxon>Pseudomonadota</taxon>
        <taxon>Betaproteobacteria</taxon>
        <taxon>Burkholderiales</taxon>
        <taxon>Oxalobacteraceae</taxon>
        <taxon>Telluria group</taxon>
        <taxon>Duganella</taxon>
    </lineage>
</organism>
<name>A0A845GPQ4_9BURK</name>
<dbReference type="SUPFAM" id="SSF53850">
    <property type="entry name" value="Periplasmic binding protein-like II"/>
    <property type="match status" value="1"/>
</dbReference>
<evidence type="ECO:0000313" key="3">
    <source>
        <dbReference type="Proteomes" id="UP000447355"/>
    </source>
</evidence>
<dbReference type="EMBL" id="WWCX01000026">
    <property type="protein sequence ID" value="MYM95410.1"/>
    <property type="molecule type" value="Genomic_DNA"/>
</dbReference>
<feature type="chain" id="PRO_5032947737" description="Transporter substrate-binding domain-containing protein" evidence="1">
    <location>
        <begin position="23"/>
        <end position="247"/>
    </location>
</feature>
<evidence type="ECO:0000256" key="1">
    <source>
        <dbReference type="SAM" id="SignalP"/>
    </source>
</evidence>
<dbReference type="Gene3D" id="3.40.190.10">
    <property type="entry name" value="Periplasmic binding protein-like II"/>
    <property type="match status" value="2"/>
</dbReference>
<gene>
    <name evidence="2" type="ORF">GTP90_16205</name>
</gene>
<evidence type="ECO:0008006" key="4">
    <source>
        <dbReference type="Google" id="ProtNLM"/>
    </source>
</evidence>
<dbReference type="AlphaFoldDB" id="A0A845GPQ4"/>
<protein>
    <recommendedName>
        <fullName evidence="4">Transporter substrate-binding domain-containing protein</fullName>
    </recommendedName>
</protein>
<sequence length="247" mass="27265">MRHRPVLALMFLLGLAAGPARAGDDAPHLVMATMLEQQNGFAGRWLRLIYTEAFQQLGVAMEIRSLPAARASAEAIAGNVDGELARGYDYGAMQTALMRVPEAPFSASSAAYTRNPDIHLSNGWESLRGTNYRVDFRFGYPVIQQRLAAVLPPGSFSGVLNAQLGLRKLVVGRTDLYVDTAEVVDPMLASPEFMHAGIRQAGVLERMPIYAYLNKKHEKLALRLSAVIRKMRDSGQIEQLRRQALKE</sequence>
<feature type="signal peptide" evidence="1">
    <location>
        <begin position="1"/>
        <end position="22"/>
    </location>
</feature>
<reference evidence="2" key="1">
    <citation type="submission" date="2019-12" db="EMBL/GenBank/DDBJ databases">
        <title>Novel species isolated from a subtropical stream in China.</title>
        <authorList>
            <person name="Lu H."/>
        </authorList>
    </citation>
    <scope>NUCLEOTIDE SEQUENCE [LARGE SCALE GENOMIC DNA]</scope>
    <source>
        <strain evidence="2">FT81W</strain>
    </source>
</reference>
<keyword evidence="1" id="KW-0732">Signal</keyword>